<evidence type="ECO:0000313" key="1">
    <source>
        <dbReference type="EMBL" id="KAK1858780.1"/>
    </source>
</evidence>
<name>A0ACC3BLG2_PYRYE</name>
<keyword evidence="2" id="KW-1185">Reference proteome</keyword>
<dbReference type="Proteomes" id="UP000798662">
    <property type="component" value="Chromosome 1"/>
</dbReference>
<proteinExistence type="predicted"/>
<accession>A0ACC3BLG2</accession>
<dbReference type="EMBL" id="CM020618">
    <property type="protein sequence ID" value="KAK1858780.1"/>
    <property type="molecule type" value="Genomic_DNA"/>
</dbReference>
<reference evidence="1" key="1">
    <citation type="submission" date="2019-11" db="EMBL/GenBank/DDBJ databases">
        <title>Nori genome reveals adaptations in red seaweeds to the harsh intertidal environment.</title>
        <authorList>
            <person name="Wang D."/>
            <person name="Mao Y."/>
        </authorList>
    </citation>
    <scope>NUCLEOTIDE SEQUENCE</scope>
    <source>
        <tissue evidence="1">Gametophyte</tissue>
    </source>
</reference>
<sequence length="478" mass="45577">MPRPPDPLLPLAAQVITPNGITSGELVVTAAGVTPPGAPLPVLLPRPSLRSGVVPPPPAAAAAVALTYHPAGRGGAVAAEPVSVELLLRPASTAARAAAAAAAALPRPPPPGGVGGGGGVAASSASPPPLLAVLPPADAAMTAAAAVAFDAVARPLLAAGLAPCGVEVWAPARVGDAADRLGALGVDGLAAYRAVLAVEGGGREGTLAEVLRGVVAAAGGVAGKGWDEGGLPPLGVLPDGKGGALATRLGLRDMADAALDVVYTLRMAEQAAAAAAAGVGSWGHTTDAAAASSSTEGGRPTGANPPPGAVADLLSATTADGTTLPGLMGLTPPAVSRAARIHRRLPATVSGVIDAAGQAALLAALPPTSSAGLAAAAAADAEADGCGGRRGLPSGRRVWGSWRVGPPPGEALGGGALEVALLPVHGVRAAAEWALGITPAPERRGGGTWRVVSVTVVAEGDVAWDGVALEGGGGGGGG</sequence>
<comment type="caution">
    <text evidence="1">The sequence shown here is derived from an EMBL/GenBank/DDBJ whole genome shotgun (WGS) entry which is preliminary data.</text>
</comment>
<gene>
    <name evidence="1" type="ORF">I4F81_001380</name>
</gene>
<evidence type="ECO:0000313" key="2">
    <source>
        <dbReference type="Proteomes" id="UP000798662"/>
    </source>
</evidence>
<organism evidence="1 2">
    <name type="scientific">Pyropia yezoensis</name>
    <name type="common">Susabi-nori</name>
    <name type="synonym">Porphyra yezoensis</name>
    <dbReference type="NCBI Taxonomy" id="2788"/>
    <lineage>
        <taxon>Eukaryota</taxon>
        <taxon>Rhodophyta</taxon>
        <taxon>Bangiophyceae</taxon>
        <taxon>Bangiales</taxon>
        <taxon>Bangiaceae</taxon>
        <taxon>Pyropia</taxon>
    </lineage>
</organism>
<protein>
    <submittedName>
        <fullName evidence="1">Uncharacterized protein</fullName>
    </submittedName>
</protein>